<feature type="region of interest" description="Disordered" evidence="1">
    <location>
        <begin position="1"/>
        <end position="28"/>
    </location>
</feature>
<keyword evidence="3" id="KW-1185">Reference proteome</keyword>
<reference evidence="3" key="1">
    <citation type="journal article" date="2016" name="Nat. Commun.">
        <title>The Gonium pectorale genome demonstrates co-option of cell cycle regulation during the evolution of multicellularity.</title>
        <authorList>
            <person name="Hanschen E.R."/>
            <person name="Marriage T.N."/>
            <person name="Ferris P.J."/>
            <person name="Hamaji T."/>
            <person name="Toyoda A."/>
            <person name="Fujiyama A."/>
            <person name="Neme R."/>
            <person name="Noguchi H."/>
            <person name="Minakuchi Y."/>
            <person name="Suzuki M."/>
            <person name="Kawai-Toyooka H."/>
            <person name="Smith D.R."/>
            <person name="Sparks H."/>
            <person name="Anderson J."/>
            <person name="Bakaric R."/>
            <person name="Luria V."/>
            <person name="Karger A."/>
            <person name="Kirschner M.W."/>
            <person name="Durand P.M."/>
            <person name="Michod R.E."/>
            <person name="Nozaki H."/>
            <person name="Olson B.J."/>
        </authorList>
    </citation>
    <scope>NUCLEOTIDE SEQUENCE [LARGE SCALE GENOMIC DNA]</scope>
    <source>
        <strain evidence="3">NIES-2863</strain>
    </source>
</reference>
<feature type="compositionally biased region" description="Low complexity" evidence="1">
    <location>
        <begin position="10"/>
        <end position="24"/>
    </location>
</feature>
<evidence type="ECO:0000313" key="2">
    <source>
        <dbReference type="EMBL" id="KXZ40945.1"/>
    </source>
</evidence>
<comment type="caution">
    <text evidence="2">The sequence shown here is derived from an EMBL/GenBank/DDBJ whole genome shotgun (WGS) entry which is preliminary data.</text>
</comment>
<dbReference type="OrthoDB" id="3257061at2759"/>
<evidence type="ECO:0000256" key="1">
    <source>
        <dbReference type="SAM" id="MobiDB-lite"/>
    </source>
</evidence>
<organism evidence="2 3">
    <name type="scientific">Gonium pectorale</name>
    <name type="common">Green alga</name>
    <dbReference type="NCBI Taxonomy" id="33097"/>
    <lineage>
        <taxon>Eukaryota</taxon>
        <taxon>Viridiplantae</taxon>
        <taxon>Chlorophyta</taxon>
        <taxon>core chlorophytes</taxon>
        <taxon>Chlorophyceae</taxon>
        <taxon>CS clade</taxon>
        <taxon>Chlamydomonadales</taxon>
        <taxon>Volvocaceae</taxon>
        <taxon>Gonium</taxon>
    </lineage>
</organism>
<evidence type="ECO:0000313" key="3">
    <source>
        <dbReference type="Proteomes" id="UP000075714"/>
    </source>
</evidence>
<dbReference type="EMBL" id="LSYV01001203">
    <property type="protein sequence ID" value="KXZ40945.1"/>
    <property type="molecule type" value="Genomic_DNA"/>
</dbReference>
<dbReference type="AlphaFoldDB" id="A0A150FUT9"/>
<dbReference type="Proteomes" id="UP000075714">
    <property type="component" value="Unassembled WGS sequence"/>
</dbReference>
<protein>
    <submittedName>
        <fullName evidence="2">Uncharacterized protein</fullName>
    </submittedName>
</protein>
<gene>
    <name evidence="2" type="ORF">GPECTOR_1209g471</name>
</gene>
<name>A0A150FUT9_GONPE</name>
<sequence>MHGRRRRDAAAAQPAIEAQAAAAPSGPMYGVDDVDLITTATQPTQLATVFREAAGNPTAIVKLLQSWPLVTNTASRPESDYDPLWPLFVHVGRFPNGTGARPLGMSFLAWIQTLLIEVACKWVQTSGRA</sequence>
<accession>A0A150FUT9</accession>
<proteinExistence type="predicted"/>